<feature type="domain" description="Protein kinase" evidence="6">
    <location>
        <begin position="14"/>
        <end position="281"/>
    </location>
</feature>
<keyword evidence="2" id="KW-0547">Nucleotide-binding</keyword>
<evidence type="ECO:0000313" key="8">
    <source>
        <dbReference type="Proteomes" id="UP000054383"/>
    </source>
</evidence>
<dbReference type="OrthoDB" id="1668230at2759"/>
<protein>
    <recommendedName>
        <fullName evidence="6">Protein kinase domain-containing protein</fullName>
    </recommendedName>
</protein>
<dbReference type="GO" id="GO:0005524">
    <property type="term" value="F:ATP binding"/>
    <property type="evidence" value="ECO:0007669"/>
    <property type="project" value="UniProtKB-KW"/>
</dbReference>
<keyword evidence="3" id="KW-0418">Kinase</keyword>
<dbReference type="SUPFAM" id="SSF56112">
    <property type="entry name" value="Protein kinase-like (PK-like)"/>
    <property type="match status" value="1"/>
</dbReference>
<evidence type="ECO:0000313" key="7">
    <source>
        <dbReference type="EMBL" id="CRG92844.1"/>
    </source>
</evidence>
<organism evidence="7 8">
    <name type="scientific">Talaromyces islandicus</name>
    <name type="common">Penicillium islandicum</name>
    <dbReference type="NCBI Taxonomy" id="28573"/>
    <lineage>
        <taxon>Eukaryota</taxon>
        <taxon>Fungi</taxon>
        <taxon>Dikarya</taxon>
        <taxon>Ascomycota</taxon>
        <taxon>Pezizomycotina</taxon>
        <taxon>Eurotiomycetes</taxon>
        <taxon>Eurotiomycetidae</taxon>
        <taxon>Eurotiales</taxon>
        <taxon>Trichocomaceae</taxon>
        <taxon>Talaromyces</taxon>
        <taxon>Talaromyces sect. Islandici</taxon>
    </lineage>
</organism>
<evidence type="ECO:0000256" key="5">
    <source>
        <dbReference type="SAM" id="Phobius"/>
    </source>
</evidence>
<dbReference type="GO" id="GO:0004674">
    <property type="term" value="F:protein serine/threonine kinase activity"/>
    <property type="evidence" value="ECO:0007669"/>
    <property type="project" value="TreeGrafter"/>
</dbReference>
<dbReference type="Gene3D" id="1.10.510.10">
    <property type="entry name" value="Transferase(Phosphotransferase) domain 1"/>
    <property type="match status" value="1"/>
</dbReference>
<dbReference type="InterPro" id="IPR000719">
    <property type="entry name" value="Prot_kinase_dom"/>
</dbReference>
<dbReference type="InterPro" id="IPR011009">
    <property type="entry name" value="Kinase-like_dom_sf"/>
</dbReference>
<dbReference type="InterPro" id="IPR001245">
    <property type="entry name" value="Ser-Thr/Tyr_kinase_cat_dom"/>
</dbReference>
<keyword evidence="5" id="KW-0812">Transmembrane</keyword>
<evidence type="ECO:0000256" key="2">
    <source>
        <dbReference type="ARBA" id="ARBA00022741"/>
    </source>
</evidence>
<name>A0A0U1MB50_TALIS</name>
<evidence type="ECO:0000256" key="4">
    <source>
        <dbReference type="ARBA" id="ARBA00022840"/>
    </source>
</evidence>
<dbReference type="InterPro" id="IPR051681">
    <property type="entry name" value="Ser/Thr_Kinases-Pseudokinases"/>
</dbReference>
<sequence>MATSLFVDLSGTPIPDNEVIGYGGSGVVVRRDNLAIKTPLRHPWSCEEDVQENTKVLQHEQRVYRRFNLYSSDLVDCIVPCSGLCTNAIQLVFMENGDLRAYLEKHKPSRTVQLSWFRQMARALEQTHDKYVLVGDLATRNFLLDSELSIKISDFSEASILPLGTSMEEVDDNGFSIQTDIGLLGAVMYEVITGKKCKFDLFPDDLADSSRATFPQRSSLPSTETLWLGSIIDKCWTPGGFRNAHALSQALKYFDVEQEYLPENKKSSSQHFRDKTKTPVIMGAITFSALVVLTAWARRRA</sequence>
<dbReference type="PANTHER" id="PTHR44329">
    <property type="entry name" value="SERINE/THREONINE-PROTEIN KINASE TNNI3K-RELATED"/>
    <property type="match status" value="1"/>
</dbReference>
<proteinExistence type="predicted"/>
<evidence type="ECO:0000256" key="3">
    <source>
        <dbReference type="ARBA" id="ARBA00022777"/>
    </source>
</evidence>
<dbReference type="AlphaFoldDB" id="A0A0U1MB50"/>
<keyword evidence="4" id="KW-0067">ATP-binding</keyword>
<feature type="transmembrane region" description="Helical" evidence="5">
    <location>
        <begin position="280"/>
        <end position="297"/>
    </location>
</feature>
<keyword evidence="5" id="KW-1133">Transmembrane helix</keyword>
<gene>
    <name evidence="7" type="ORF">PISL3812_09915</name>
</gene>
<dbReference type="STRING" id="28573.A0A0U1MB50"/>
<keyword evidence="8" id="KW-1185">Reference proteome</keyword>
<dbReference type="Proteomes" id="UP000054383">
    <property type="component" value="Unassembled WGS sequence"/>
</dbReference>
<dbReference type="Pfam" id="PF07714">
    <property type="entry name" value="PK_Tyr_Ser-Thr"/>
    <property type="match status" value="1"/>
</dbReference>
<keyword evidence="5" id="KW-0472">Membrane</keyword>
<keyword evidence="1" id="KW-0808">Transferase</keyword>
<dbReference type="OMA" id="AVMYEVI"/>
<dbReference type="PROSITE" id="PS50011">
    <property type="entry name" value="PROTEIN_KINASE_DOM"/>
    <property type="match status" value="1"/>
</dbReference>
<evidence type="ECO:0000259" key="6">
    <source>
        <dbReference type="PROSITE" id="PS50011"/>
    </source>
</evidence>
<reference evidence="7 8" key="1">
    <citation type="submission" date="2015-04" db="EMBL/GenBank/DDBJ databases">
        <authorList>
            <person name="Syromyatnikov M.Y."/>
            <person name="Popov V.N."/>
        </authorList>
    </citation>
    <scope>NUCLEOTIDE SEQUENCE [LARGE SCALE GENOMIC DNA]</scope>
    <source>
        <strain evidence="7">WF-38-12</strain>
    </source>
</reference>
<dbReference type="EMBL" id="CVMT01000021">
    <property type="protein sequence ID" value="CRG92844.1"/>
    <property type="molecule type" value="Genomic_DNA"/>
</dbReference>
<dbReference type="PANTHER" id="PTHR44329:SF288">
    <property type="entry name" value="MITOGEN-ACTIVATED PROTEIN KINASE KINASE KINASE 20"/>
    <property type="match status" value="1"/>
</dbReference>
<evidence type="ECO:0000256" key="1">
    <source>
        <dbReference type="ARBA" id="ARBA00022679"/>
    </source>
</evidence>
<accession>A0A0U1MB50</accession>